<dbReference type="GO" id="GO:0080120">
    <property type="term" value="P:CAAX-box protein maturation"/>
    <property type="evidence" value="ECO:0007669"/>
    <property type="project" value="UniProtKB-ARBA"/>
</dbReference>
<feature type="transmembrane region" description="Helical" evidence="1">
    <location>
        <begin position="20"/>
        <end position="39"/>
    </location>
</feature>
<comment type="caution">
    <text evidence="3">The sequence shown here is derived from an EMBL/GenBank/DDBJ whole genome shotgun (WGS) entry which is preliminary data.</text>
</comment>
<evidence type="ECO:0000259" key="2">
    <source>
        <dbReference type="Pfam" id="PF02517"/>
    </source>
</evidence>
<dbReference type="GO" id="GO:0004175">
    <property type="term" value="F:endopeptidase activity"/>
    <property type="evidence" value="ECO:0007669"/>
    <property type="project" value="UniProtKB-ARBA"/>
</dbReference>
<dbReference type="Proteomes" id="UP000033607">
    <property type="component" value="Unassembled WGS sequence"/>
</dbReference>
<keyword evidence="1" id="KW-0472">Membrane</keyword>
<feature type="transmembrane region" description="Helical" evidence="1">
    <location>
        <begin position="124"/>
        <end position="141"/>
    </location>
</feature>
<evidence type="ECO:0000313" key="3">
    <source>
        <dbReference type="EMBL" id="KKD35626.1"/>
    </source>
</evidence>
<reference evidence="3 4" key="1">
    <citation type="submission" date="2015-06" db="EMBL/GenBank/DDBJ databases">
        <title>Draft genome assembly of filamentous brackish cyanobacterium Limnoraphis robusta strain CS-951.</title>
        <authorList>
            <person name="Willis A."/>
            <person name="Parks M."/>
            <person name="Burford M.A."/>
        </authorList>
    </citation>
    <scope>NUCLEOTIDE SEQUENCE [LARGE SCALE GENOMIC DNA]</scope>
    <source>
        <strain evidence="3 4">CS-951</strain>
    </source>
</reference>
<evidence type="ECO:0000313" key="4">
    <source>
        <dbReference type="Proteomes" id="UP000033607"/>
    </source>
</evidence>
<gene>
    <name evidence="3" type="ORF">WN50_24300</name>
</gene>
<proteinExistence type="predicted"/>
<dbReference type="PANTHER" id="PTHR39430">
    <property type="entry name" value="MEMBRANE-ASSOCIATED PROTEASE-RELATED"/>
    <property type="match status" value="1"/>
</dbReference>
<accession>A0A0F5Y9P4</accession>
<feature type="transmembrane region" description="Helical" evidence="1">
    <location>
        <begin position="186"/>
        <end position="205"/>
    </location>
</feature>
<name>A0A0F5Y9P4_9CYAN</name>
<feature type="transmembrane region" description="Helical" evidence="1">
    <location>
        <begin position="161"/>
        <end position="181"/>
    </location>
</feature>
<feature type="domain" description="CAAX prenyl protease 2/Lysostaphin resistance protein A-like" evidence="2">
    <location>
        <begin position="130"/>
        <end position="220"/>
    </location>
</feature>
<feature type="transmembrane region" description="Helical" evidence="1">
    <location>
        <begin position="51"/>
        <end position="69"/>
    </location>
</feature>
<organism evidence="3 4">
    <name type="scientific">Limnoraphis robusta CS-951</name>
    <dbReference type="NCBI Taxonomy" id="1637645"/>
    <lineage>
        <taxon>Bacteria</taxon>
        <taxon>Bacillati</taxon>
        <taxon>Cyanobacteriota</taxon>
        <taxon>Cyanophyceae</taxon>
        <taxon>Oscillatoriophycideae</taxon>
        <taxon>Oscillatoriales</taxon>
        <taxon>Sirenicapillariaceae</taxon>
        <taxon>Limnoraphis</taxon>
    </lineage>
</organism>
<keyword evidence="1" id="KW-1133">Transmembrane helix</keyword>
<dbReference type="RefSeq" id="WP_046281186.1">
    <property type="nucleotide sequence ID" value="NZ_LATL02000016.1"/>
</dbReference>
<feature type="transmembrane region" description="Helical" evidence="1">
    <location>
        <begin position="89"/>
        <end position="112"/>
    </location>
</feature>
<protein>
    <recommendedName>
        <fullName evidence="2">CAAX prenyl protease 2/Lysostaphin resistance protein A-like domain-containing protein</fullName>
    </recommendedName>
</protein>
<keyword evidence="1" id="KW-0812">Transmembrane</keyword>
<feature type="transmembrane region" description="Helical" evidence="1">
    <location>
        <begin position="211"/>
        <end position="231"/>
    </location>
</feature>
<dbReference type="Pfam" id="PF02517">
    <property type="entry name" value="Rce1-like"/>
    <property type="match status" value="1"/>
</dbReference>
<dbReference type="EMBL" id="LATL02000016">
    <property type="protein sequence ID" value="KKD35626.1"/>
    <property type="molecule type" value="Genomic_DNA"/>
</dbReference>
<dbReference type="PANTHER" id="PTHR39430:SF1">
    <property type="entry name" value="PROTEASE"/>
    <property type="match status" value="1"/>
</dbReference>
<dbReference type="OrthoDB" id="3034706at2"/>
<dbReference type="InterPro" id="IPR003675">
    <property type="entry name" value="Rce1/LyrA-like_dom"/>
</dbReference>
<dbReference type="AlphaFoldDB" id="A0A0F5Y9P4"/>
<feature type="transmembrane region" description="Helical" evidence="1">
    <location>
        <begin position="252"/>
        <end position="272"/>
    </location>
</feature>
<evidence type="ECO:0000256" key="1">
    <source>
        <dbReference type="SAM" id="Phobius"/>
    </source>
</evidence>
<sequence>MNLTELLNAGAIIKVTLFFWVWGLLWLPIAIGTAIALNWHPPQPLNEKQKSILLASLYLMVPLIIWNISKVEHQSFLDYGWVWQAQTGISLMIGWSLAILSLIVLFGVEWVFGWMNWHPHLKPTPAIIGTALSILLLAFWISTTEEFVFRGFVQYQLQQDYAIISAAAITSLIFALTHLIWQVRDVIPQLPGLGLMGMVLTLACVCDQGQLGLAIGLHAGLIWGMTSLQTLGRLTYSRRVPQWVTGIADQPLAGAMGIVMLLMVAALLWGVYNLG</sequence>